<protein>
    <submittedName>
        <fullName evidence="3">Uncharacterized protein DUF2637</fullName>
    </submittedName>
</protein>
<evidence type="ECO:0000313" key="4">
    <source>
        <dbReference type="Proteomes" id="UP000319213"/>
    </source>
</evidence>
<keyword evidence="2" id="KW-0472">Membrane</keyword>
<accession>A0A543ISK6</accession>
<sequence>MRRVKAALADNGPVVILAVIAAVGSFDHISHLAARYGQTGWRSWAVAVCIDLMCVMAARERQRDKRLGRRPRGPVSWPTLVLAGGITLTLAANLAQAHPSPWGWIVAGTPAGAFLIAVSMLERRAAHAHQVASPVDQARGVAVVDTVHRDVMPDLQPRGSAGAVTSGALGHGTAGPLVEAAPSGRPVDSREALAAAPDGDMEPQVSEALLEDARYIAQEHARLHGEPISPEQLGKRLRLPPATARHLLARITTTA</sequence>
<proteinExistence type="predicted"/>
<feature type="region of interest" description="Disordered" evidence="1">
    <location>
        <begin position="153"/>
        <end position="189"/>
    </location>
</feature>
<comment type="caution">
    <text evidence="3">The sequence shown here is derived from an EMBL/GenBank/DDBJ whole genome shotgun (WGS) entry which is preliminary data.</text>
</comment>
<keyword evidence="2" id="KW-1133">Transmembrane helix</keyword>
<feature type="transmembrane region" description="Helical" evidence="2">
    <location>
        <begin position="12"/>
        <end position="29"/>
    </location>
</feature>
<keyword evidence="4" id="KW-1185">Reference proteome</keyword>
<gene>
    <name evidence="3" type="ORF">FHX40_0198</name>
</gene>
<evidence type="ECO:0000256" key="2">
    <source>
        <dbReference type="SAM" id="Phobius"/>
    </source>
</evidence>
<dbReference type="RefSeq" id="WP_142257849.1">
    <property type="nucleotide sequence ID" value="NZ_BMPV01000004.1"/>
</dbReference>
<dbReference type="InterPro" id="IPR021235">
    <property type="entry name" value="DUF2637"/>
</dbReference>
<dbReference type="EMBL" id="VFPQ01000001">
    <property type="protein sequence ID" value="TQM73550.1"/>
    <property type="molecule type" value="Genomic_DNA"/>
</dbReference>
<organism evidence="3 4">
    <name type="scientific">Thermopolyspora flexuosa</name>
    <dbReference type="NCBI Taxonomy" id="103836"/>
    <lineage>
        <taxon>Bacteria</taxon>
        <taxon>Bacillati</taxon>
        <taxon>Actinomycetota</taxon>
        <taxon>Actinomycetes</taxon>
        <taxon>Streptosporangiales</taxon>
        <taxon>Streptosporangiaceae</taxon>
        <taxon>Thermopolyspora</taxon>
    </lineage>
</organism>
<reference evidence="3 4" key="1">
    <citation type="submission" date="2019-06" db="EMBL/GenBank/DDBJ databases">
        <title>Sequencing the genomes of 1000 actinobacteria strains.</title>
        <authorList>
            <person name="Klenk H.-P."/>
        </authorList>
    </citation>
    <scope>NUCLEOTIDE SEQUENCE [LARGE SCALE GENOMIC DNA]</scope>
    <source>
        <strain evidence="3 4">DSM 43186</strain>
    </source>
</reference>
<dbReference type="Proteomes" id="UP000319213">
    <property type="component" value="Unassembled WGS sequence"/>
</dbReference>
<evidence type="ECO:0000256" key="1">
    <source>
        <dbReference type="SAM" id="MobiDB-lite"/>
    </source>
</evidence>
<feature type="transmembrane region" description="Helical" evidence="2">
    <location>
        <begin position="102"/>
        <end position="121"/>
    </location>
</feature>
<dbReference type="Pfam" id="PF10935">
    <property type="entry name" value="DUF2637"/>
    <property type="match status" value="1"/>
</dbReference>
<keyword evidence="2" id="KW-0812">Transmembrane</keyword>
<name>A0A543ISK6_9ACTN</name>
<dbReference type="OrthoDB" id="3531184at2"/>
<feature type="transmembrane region" description="Helical" evidence="2">
    <location>
        <begin position="41"/>
        <end position="58"/>
    </location>
</feature>
<evidence type="ECO:0000313" key="3">
    <source>
        <dbReference type="EMBL" id="TQM73550.1"/>
    </source>
</evidence>
<feature type="transmembrane region" description="Helical" evidence="2">
    <location>
        <begin position="79"/>
        <end position="96"/>
    </location>
</feature>
<dbReference type="AlphaFoldDB" id="A0A543ISK6"/>